<evidence type="ECO:0000313" key="1">
    <source>
        <dbReference type="EMBL" id="KAJ5102024.1"/>
    </source>
</evidence>
<comment type="caution">
    <text evidence="1">The sequence shown here is derived from an EMBL/GenBank/DDBJ whole genome shotgun (WGS) entry which is preliminary data.</text>
</comment>
<organism evidence="1 2">
    <name type="scientific">Penicillium alfredii</name>
    <dbReference type="NCBI Taxonomy" id="1506179"/>
    <lineage>
        <taxon>Eukaryota</taxon>
        <taxon>Fungi</taxon>
        <taxon>Dikarya</taxon>
        <taxon>Ascomycota</taxon>
        <taxon>Pezizomycotina</taxon>
        <taxon>Eurotiomycetes</taxon>
        <taxon>Eurotiomycetidae</taxon>
        <taxon>Eurotiales</taxon>
        <taxon>Aspergillaceae</taxon>
        <taxon>Penicillium</taxon>
    </lineage>
</organism>
<dbReference type="SUPFAM" id="SSF48452">
    <property type="entry name" value="TPR-like"/>
    <property type="match status" value="1"/>
</dbReference>
<proteinExistence type="predicted"/>
<reference evidence="1" key="2">
    <citation type="journal article" date="2023" name="IMA Fungus">
        <title>Comparative genomic study of the Penicillium genus elucidates a diverse pangenome and 15 lateral gene transfer events.</title>
        <authorList>
            <person name="Petersen C."/>
            <person name="Sorensen T."/>
            <person name="Nielsen M.R."/>
            <person name="Sondergaard T.E."/>
            <person name="Sorensen J.L."/>
            <person name="Fitzpatrick D.A."/>
            <person name="Frisvad J.C."/>
            <person name="Nielsen K.L."/>
        </authorList>
    </citation>
    <scope>NUCLEOTIDE SEQUENCE</scope>
    <source>
        <strain evidence="1">IBT 34128</strain>
    </source>
</reference>
<dbReference type="OrthoDB" id="4337177at2759"/>
<dbReference type="AlphaFoldDB" id="A0A9W9FKR2"/>
<dbReference type="Proteomes" id="UP001141434">
    <property type="component" value="Unassembled WGS sequence"/>
</dbReference>
<protein>
    <submittedName>
        <fullName evidence="1">Uncharacterized protein</fullName>
    </submittedName>
</protein>
<dbReference type="RefSeq" id="XP_056512855.1">
    <property type="nucleotide sequence ID" value="XM_056654828.1"/>
</dbReference>
<dbReference type="InterPro" id="IPR011990">
    <property type="entry name" value="TPR-like_helical_dom_sf"/>
</dbReference>
<evidence type="ECO:0000313" key="2">
    <source>
        <dbReference type="Proteomes" id="UP001141434"/>
    </source>
</evidence>
<gene>
    <name evidence="1" type="ORF">NUU61_004246</name>
</gene>
<accession>A0A9W9FKR2</accession>
<dbReference type="EMBL" id="JAPMSZ010000005">
    <property type="protein sequence ID" value="KAJ5102024.1"/>
    <property type="molecule type" value="Genomic_DNA"/>
</dbReference>
<dbReference type="GeneID" id="81393996"/>
<sequence length="331" mass="37369">MRFSIFRHLRRSKKNQSSDPRPVFFTLGQLTTEKMKLQQDLYEAVDTITSLRAQLAEYDFLLAHFQSRESEPAFAELQLEETPSSSHSSQISPKTSTIPTWIDDIWLCSGNDSPLKDAEDQWEDDCPEFALSIASHAICSDPFLSPAEEMRCRVFVAAVLHSLGRYEESNQRVEVLLQMISRHYLFDGPHSKDITGIAHFIQGRNLMALNQVPEAYWSLSRALSTPGYHTKARDYQKKAIEEFTRNEAANGSASPTVSLRPLLSWIDSESSICSDSVHQLDVFLTSDVHKNFSQTDCDTQVPAASGLGARTFVDQLFCVPSTPPIRETRLF</sequence>
<keyword evidence="2" id="KW-1185">Reference proteome</keyword>
<name>A0A9W9FKR2_9EURO</name>
<reference evidence="1" key="1">
    <citation type="submission" date="2022-11" db="EMBL/GenBank/DDBJ databases">
        <authorList>
            <person name="Petersen C."/>
        </authorList>
    </citation>
    <scope>NUCLEOTIDE SEQUENCE</scope>
    <source>
        <strain evidence="1">IBT 34128</strain>
    </source>
</reference>